<evidence type="ECO:0000313" key="4">
    <source>
        <dbReference type="Proteomes" id="UP000229459"/>
    </source>
</evidence>
<dbReference type="SMART" id="SM00843">
    <property type="entry name" value="Ftsk_gamma"/>
    <property type="match status" value="1"/>
</dbReference>
<feature type="domain" description="HD/PDEase" evidence="1">
    <location>
        <begin position="29"/>
        <end position="139"/>
    </location>
</feature>
<dbReference type="GO" id="GO:0008893">
    <property type="term" value="F:guanosine-3',5'-bis(diphosphate) 3'-diphosphatase activity"/>
    <property type="evidence" value="ECO:0007669"/>
    <property type="project" value="TreeGrafter"/>
</dbReference>
<name>A0A2H0B6S5_9BACT</name>
<dbReference type="PANTHER" id="PTHR46246">
    <property type="entry name" value="GUANOSINE-3',5'-BIS(DIPHOSPHATE) 3'-PYROPHOSPHOHYDROLASE MESH1"/>
    <property type="match status" value="1"/>
</dbReference>
<gene>
    <name evidence="3" type="ORF">COX08_01600</name>
</gene>
<dbReference type="SUPFAM" id="SSF46785">
    <property type="entry name" value="Winged helix' DNA-binding domain"/>
    <property type="match status" value="1"/>
</dbReference>
<sequence>MAETYFSPLIENAIRLASYWHRGQMRKGGEFDYFTHLAAVANILAVAGFDEEIIAAGYCHDLLEDTKCPKAEIEQACGKHVLSMVEQVTEDKSIDEDKDWEKRKKSYIDQVAKASWQAKAVSCSDKIHNLQTLMAALEEYGLGYFDYFHRGPEKKLWFEDHMAMMLTDSWKHPLVNEYNDLVDNFVEMLEELDAKGENEELNLNLEKSDFDEPFEQNESGQIHSAEIDLVLGDVRDLLERNLLTQKTLIEFVKQQSKQIDLLTSKEKTVAKQHYIHLTSKTSSASTKNRSRYLEDDEFELLLPAVISLGLLKGALTSEMIQKHLKVNFTTAYRILKELKRLHVIARVDSSKPREVNKKKAQQLLEEFGR</sequence>
<dbReference type="Pfam" id="PF13328">
    <property type="entry name" value="HD_4"/>
    <property type="match status" value="1"/>
</dbReference>
<dbReference type="PANTHER" id="PTHR46246:SF1">
    <property type="entry name" value="GUANOSINE-3',5'-BIS(DIPHOSPHATE) 3'-PYROPHOSPHOHYDROLASE MESH1"/>
    <property type="match status" value="1"/>
</dbReference>
<dbReference type="InterPro" id="IPR036388">
    <property type="entry name" value="WH-like_DNA-bd_sf"/>
</dbReference>
<dbReference type="Gene3D" id="1.10.3210.10">
    <property type="entry name" value="Hypothetical protein af1432"/>
    <property type="match status" value="1"/>
</dbReference>
<organism evidence="3 4">
    <name type="scientific">Candidatus Beckwithbacteria bacterium CG23_combo_of_CG06-09_8_20_14_all_34_8</name>
    <dbReference type="NCBI Taxonomy" id="1974497"/>
    <lineage>
        <taxon>Bacteria</taxon>
        <taxon>Candidatus Beckwithiibacteriota</taxon>
    </lineage>
</organism>
<dbReference type="AlphaFoldDB" id="A0A2H0B6S5"/>
<evidence type="ECO:0000313" key="3">
    <source>
        <dbReference type="EMBL" id="PIP53331.1"/>
    </source>
</evidence>
<protein>
    <recommendedName>
        <fullName evidence="5">HD/PDEase domain-containing protein</fullName>
    </recommendedName>
</protein>
<dbReference type="SUPFAM" id="SSF109604">
    <property type="entry name" value="HD-domain/PDEase-like"/>
    <property type="match status" value="1"/>
</dbReference>
<reference evidence="3 4" key="1">
    <citation type="submission" date="2017-09" db="EMBL/GenBank/DDBJ databases">
        <title>Depth-based differentiation of microbial function through sediment-hosted aquifers and enrichment of novel symbionts in the deep terrestrial subsurface.</title>
        <authorList>
            <person name="Probst A.J."/>
            <person name="Ladd B."/>
            <person name="Jarett J.K."/>
            <person name="Geller-Mcgrath D.E."/>
            <person name="Sieber C.M."/>
            <person name="Emerson J.B."/>
            <person name="Anantharaman K."/>
            <person name="Thomas B.C."/>
            <person name="Malmstrom R."/>
            <person name="Stieglmeier M."/>
            <person name="Klingl A."/>
            <person name="Woyke T."/>
            <person name="Ryan C.M."/>
            <person name="Banfield J.F."/>
        </authorList>
    </citation>
    <scope>NUCLEOTIDE SEQUENCE [LARGE SCALE GENOMIC DNA]</scope>
    <source>
        <strain evidence="3">CG23_combo_of_CG06-09_8_20_14_all_34_8</strain>
    </source>
</reference>
<feature type="domain" description="FtsK gamma" evidence="2">
    <location>
        <begin position="295"/>
        <end position="360"/>
    </location>
</feature>
<proteinExistence type="predicted"/>
<dbReference type="InterPro" id="IPR052194">
    <property type="entry name" value="MESH1"/>
</dbReference>
<dbReference type="SMART" id="SM00471">
    <property type="entry name" value="HDc"/>
    <property type="match status" value="1"/>
</dbReference>
<evidence type="ECO:0008006" key="5">
    <source>
        <dbReference type="Google" id="ProtNLM"/>
    </source>
</evidence>
<dbReference type="EMBL" id="PCSR01000034">
    <property type="protein sequence ID" value="PIP53331.1"/>
    <property type="molecule type" value="Genomic_DNA"/>
</dbReference>
<dbReference type="InterPro" id="IPR036390">
    <property type="entry name" value="WH_DNA-bd_sf"/>
</dbReference>
<accession>A0A2H0B6S5</accession>
<dbReference type="Proteomes" id="UP000229459">
    <property type="component" value="Unassembled WGS sequence"/>
</dbReference>
<comment type="caution">
    <text evidence="3">The sequence shown here is derived from an EMBL/GenBank/DDBJ whole genome shotgun (WGS) entry which is preliminary data.</text>
</comment>
<evidence type="ECO:0000259" key="1">
    <source>
        <dbReference type="SMART" id="SM00471"/>
    </source>
</evidence>
<evidence type="ECO:0000259" key="2">
    <source>
        <dbReference type="SMART" id="SM00843"/>
    </source>
</evidence>
<dbReference type="InterPro" id="IPR018541">
    <property type="entry name" value="Ftsk_gamma"/>
</dbReference>
<dbReference type="InterPro" id="IPR003607">
    <property type="entry name" value="HD/PDEase_dom"/>
</dbReference>
<dbReference type="Gene3D" id="1.10.10.10">
    <property type="entry name" value="Winged helix-like DNA-binding domain superfamily/Winged helix DNA-binding domain"/>
    <property type="match status" value="1"/>
</dbReference>